<evidence type="ECO:0000256" key="7">
    <source>
        <dbReference type="ARBA" id="ARBA00031113"/>
    </source>
</evidence>
<evidence type="ECO:0000256" key="2">
    <source>
        <dbReference type="ARBA" id="ARBA00012840"/>
    </source>
</evidence>
<dbReference type="InterPro" id="IPR002317">
    <property type="entry name" value="Ser-tRNA-ligase_type_1"/>
</dbReference>
<feature type="site" description="Important for serine binding" evidence="8">
    <location>
        <position position="384"/>
    </location>
</feature>
<feature type="binding site" evidence="9">
    <location>
        <begin position="278"/>
        <end position="281"/>
    </location>
    <ligand>
        <name>ATP</name>
        <dbReference type="ChEBI" id="CHEBI:30616"/>
    </ligand>
</feature>
<keyword evidence="5 9" id="KW-0067">ATP-binding</keyword>
<name>A0A0N4Z771_PARTI</name>
<feature type="binding site" evidence="8">
    <location>
        <position position="231"/>
    </location>
    <ligand>
        <name>L-serine</name>
        <dbReference type="ChEBI" id="CHEBI:33384"/>
    </ligand>
</feature>
<evidence type="ECO:0000313" key="11">
    <source>
        <dbReference type="Proteomes" id="UP000038045"/>
    </source>
</evidence>
<dbReference type="AlphaFoldDB" id="A0A0N4Z771"/>
<dbReference type="PRINTS" id="PR00981">
    <property type="entry name" value="TRNASYNTHSER"/>
</dbReference>
<dbReference type="PROSITE" id="PS50862">
    <property type="entry name" value="AA_TRNA_LIGASE_II"/>
    <property type="match status" value="1"/>
</dbReference>
<dbReference type="WBParaSite" id="PTRK_0000302300.1">
    <property type="protein sequence ID" value="PTRK_0000302300.1"/>
    <property type="gene ID" value="PTRK_0000302300"/>
</dbReference>
<dbReference type="InterPro" id="IPR002314">
    <property type="entry name" value="aa-tRNA-synt_IIb"/>
</dbReference>
<dbReference type="Proteomes" id="UP000038045">
    <property type="component" value="Unplaced"/>
</dbReference>
<evidence type="ECO:0000256" key="4">
    <source>
        <dbReference type="ARBA" id="ARBA00022741"/>
    </source>
</evidence>
<dbReference type="PANTHER" id="PTHR11778">
    <property type="entry name" value="SERYL-TRNA SYNTHETASE"/>
    <property type="match status" value="1"/>
</dbReference>
<dbReference type="InterPro" id="IPR006195">
    <property type="entry name" value="aa-tRNA-synth_II"/>
</dbReference>
<dbReference type="GO" id="GO:0005524">
    <property type="term" value="F:ATP binding"/>
    <property type="evidence" value="ECO:0007669"/>
    <property type="project" value="UniProtKB-KW"/>
</dbReference>
<evidence type="ECO:0000256" key="3">
    <source>
        <dbReference type="ARBA" id="ARBA00022598"/>
    </source>
</evidence>
<organism evidence="11 12">
    <name type="scientific">Parastrongyloides trichosuri</name>
    <name type="common">Possum-specific nematode worm</name>
    <dbReference type="NCBI Taxonomy" id="131310"/>
    <lineage>
        <taxon>Eukaryota</taxon>
        <taxon>Metazoa</taxon>
        <taxon>Ecdysozoa</taxon>
        <taxon>Nematoda</taxon>
        <taxon>Chromadorea</taxon>
        <taxon>Rhabditida</taxon>
        <taxon>Tylenchina</taxon>
        <taxon>Panagrolaimomorpha</taxon>
        <taxon>Strongyloidoidea</taxon>
        <taxon>Strongyloididae</taxon>
        <taxon>Parastrongyloides</taxon>
    </lineage>
</organism>
<dbReference type="Gene3D" id="3.30.930.10">
    <property type="entry name" value="Bira Bifunctional Protein, Domain 2"/>
    <property type="match status" value="1"/>
</dbReference>
<comment type="similarity">
    <text evidence="1">Belongs to the class-II aminoacyl-tRNA synthetase family. Type-1 seryl-tRNA synthetase subfamily.</text>
</comment>
<reference evidence="12" key="1">
    <citation type="submission" date="2017-02" db="UniProtKB">
        <authorList>
            <consortium name="WormBaseParasite"/>
        </authorList>
    </citation>
    <scope>IDENTIFICATION</scope>
</reference>
<feature type="binding site" evidence="8">
    <location>
        <position position="382"/>
    </location>
    <ligand>
        <name>L-serine</name>
        <dbReference type="ChEBI" id="CHEBI:33384"/>
    </ligand>
</feature>
<dbReference type="PIRSF" id="PIRSF001529">
    <property type="entry name" value="Ser-tRNA-synth_IIa"/>
    <property type="match status" value="1"/>
</dbReference>
<keyword evidence="3" id="KW-0436">Ligase</keyword>
<evidence type="ECO:0000256" key="8">
    <source>
        <dbReference type="PIRSR" id="PIRSR001529-1"/>
    </source>
</evidence>
<accession>A0A0N4Z771</accession>
<feature type="binding site" evidence="9">
    <location>
        <begin position="349"/>
        <end position="352"/>
    </location>
    <ligand>
        <name>ATP</name>
        <dbReference type="ChEBI" id="CHEBI:30616"/>
    </ligand>
</feature>
<evidence type="ECO:0000256" key="5">
    <source>
        <dbReference type="ARBA" id="ARBA00022840"/>
    </source>
</evidence>
<evidence type="ECO:0000256" key="9">
    <source>
        <dbReference type="PIRSR" id="PIRSR001529-2"/>
    </source>
</evidence>
<feature type="binding site" evidence="8">
    <location>
        <position position="263"/>
    </location>
    <ligand>
        <name>L-serine</name>
        <dbReference type="ChEBI" id="CHEBI:33384"/>
    </ligand>
</feature>
<protein>
    <recommendedName>
        <fullName evidence="2">serine--tRNA ligase</fullName>
        <ecNumber evidence="2">6.1.1.11</ecNumber>
    </recommendedName>
    <alternativeName>
        <fullName evidence="7">Seryl-tRNA synthetase</fullName>
    </alternativeName>
</protein>
<dbReference type="EC" id="6.1.1.11" evidence="2"/>
<evidence type="ECO:0000256" key="1">
    <source>
        <dbReference type="ARBA" id="ARBA00010728"/>
    </source>
</evidence>
<dbReference type="InterPro" id="IPR045864">
    <property type="entry name" value="aa-tRNA-synth_II/BPL/LPL"/>
</dbReference>
<dbReference type="GO" id="GO:0006434">
    <property type="term" value="P:seryl-tRNA aminoacylation"/>
    <property type="evidence" value="ECO:0007669"/>
    <property type="project" value="InterPro"/>
</dbReference>
<evidence type="ECO:0000313" key="12">
    <source>
        <dbReference type="WBParaSite" id="PTRK_0000302300.1"/>
    </source>
</evidence>
<keyword evidence="4" id="KW-0547">Nucleotide-binding</keyword>
<feature type="domain" description="Aminoacyl-transfer RNA synthetases class-II family profile" evidence="10">
    <location>
        <begin position="176"/>
        <end position="406"/>
    </location>
</feature>
<keyword evidence="6" id="KW-0030">Aminoacyl-tRNA synthetase</keyword>
<dbReference type="STRING" id="131310.A0A0N4Z771"/>
<dbReference type="SUPFAM" id="SSF55681">
    <property type="entry name" value="Class II aaRS and biotin synthetases"/>
    <property type="match status" value="1"/>
</dbReference>
<sequence length="434" mass="50571">MLLRNSVGNRIFFYRNTVKYFNFNSLQQELIDRRPDLNLERLVDDKNTNDLEKNISKRKGVGNVKKIKDIWKEIQNFEKTSFESIDESRKVYKNLWDQLYWEAYNIPNDTHPETPIGEEDKGEVIKCYGETNENLPDMKIAEDIIKKWGVLSYPNKYCGNRSYYFNGYLSGLEKALLNYVYNYVKNLGFTPVIVPDIVDNNTTVSCGVFQRSEHPIQYDVLGNPFLHLSGTSEMGLAGMVEGKIFLKHDVFPKKFVSLSRCYRPEISKSTTEAKLYRVHEFFKVEMFSICKPDQSDKVLEEFVDIQTKILEDLDIPYQLINMSSEELGAAAYKKYDINGLMPGRKIYGEVTSASNCTDYQARRLNLRYKNENGDIEYLHTVNGTAIASTRALICLIENMIMRKEKPKFIEKLNMKEERDFWKPIKMSDASSFKY</sequence>
<dbReference type="Pfam" id="PF00587">
    <property type="entry name" value="tRNA-synt_2b"/>
    <property type="match status" value="1"/>
</dbReference>
<feature type="binding site" evidence="8">
    <location>
        <position position="285"/>
    </location>
    <ligand>
        <name>L-serine</name>
        <dbReference type="ChEBI" id="CHEBI:33384"/>
    </ligand>
</feature>
<keyword evidence="11" id="KW-1185">Reference proteome</keyword>
<proteinExistence type="inferred from homology"/>
<feature type="binding site" evidence="9">
    <location>
        <begin position="263"/>
        <end position="265"/>
    </location>
    <ligand>
        <name>ATP</name>
        <dbReference type="ChEBI" id="CHEBI:30616"/>
    </ligand>
</feature>
<dbReference type="GO" id="GO:0004828">
    <property type="term" value="F:serine-tRNA ligase activity"/>
    <property type="evidence" value="ECO:0007669"/>
    <property type="project" value="UniProtKB-EC"/>
</dbReference>
<evidence type="ECO:0000256" key="6">
    <source>
        <dbReference type="ARBA" id="ARBA00023146"/>
    </source>
</evidence>
<evidence type="ECO:0000259" key="10">
    <source>
        <dbReference type="PROSITE" id="PS50862"/>
    </source>
</evidence>